<keyword evidence="2" id="KW-1185">Reference proteome</keyword>
<dbReference type="RefSeq" id="WP_153735053.1">
    <property type="nucleotide sequence ID" value="NZ_WJNG01000002.1"/>
</dbReference>
<dbReference type="EMBL" id="WJNG01000002">
    <property type="protein sequence ID" value="MRH41384.1"/>
    <property type="molecule type" value="Genomic_DNA"/>
</dbReference>
<proteinExistence type="predicted"/>
<accession>A0A6A8D6Z4</accession>
<evidence type="ECO:0000313" key="2">
    <source>
        <dbReference type="Proteomes" id="UP000799092"/>
    </source>
</evidence>
<dbReference type="InterPro" id="IPR018691">
    <property type="entry name" value="DUF2188"/>
</dbReference>
<dbReference type="OrthoDB" id="8858565at2"/>
<name>A0A6A8D6Z4_9BACI</name>
<evidence type="ECO:0000313" key="1">
    <source>
        <dbReference type="EMBL" id="MRH41384.1"/>
    </source>
</evidence>
<sequence>MVWTLNDYPESMKNLKEATREKAIDIANALINEEGYEEGRAIAIAIAQAKKWIDEDQSSTQHVVPHPRGWAVKAENSDKASNVFNTKKEALARGQELASTNNTLLVIHRQDGTIEEQQNYA</sequence>
<reference evidence="1" key="1">
    <citation type="submission" date="2019-11" db="EMBL/GenBank/DDBJ databases">
        <authorList>
            <person name="Li J."/>
        </authorList>
    </citation>
    <scope>NUCLEOTIDE SEQUENCE</scope>
    <source>
        <strain evidence="1">B6B</strain>
    </source>
</reference>
<dbReference type="Proteomes" id="UP000799092">
    <property type="component" value="Unassembled WGS sequence"/>
</dbReference>
<organism evidence="1 2">
    <name type="scientific">Aquibacillus halophilus</name>
    <dbReference type="NCBI Taxonomy" id="930132"/>
    <lineage>
        <taxon>Bacteria</taxon>
        <taxon>Bacillati</taxon>
        <taxon>Bacillota</taxon>
        <taxon>Bacilli</taxon>
        <taxon>Bacillales</taxon>
        <taxon>Bacillaceae</taxon>
        <taxon>Aquibacillus</taxon>
    </lineage>
</organism>
<dbReference type="AlphaFoldDB" id="A0A6A8D6Z4"/>
<protein>
    <submittedName>
        <fullName evidence="1">DUF2188 domain-containing protein</fullName>
    </submittedName>
</protein>
<gene>
    <name evidence="1" type="ORF">GH741_01695</name>
</gene>
<comment type="caution">
    <text evidence="1">The sequence shown here is derived from an EMBL/GenBank/DDBJ whole genome shotgun (WGS) entry which is preliminary data.</text>
</comment>
<dbReference type="Pfam" id="PF09954">
    <property type="entry name" value="DUF2188"/>
    <property type="match status" value="1"/>
</dbReference>